<evidence type="ECO:0000313" key="2">
    <source>
        <dbReference type="EMBL" id="QRG65277.1"/>
    </source>
</evidence>
<gene>
    <name evidence="2" type="ORF">JNE38_16690</name>
</gene>
<reference evidence="2 3" key="1">
    <citation type="submission" date="2021-01" db="EMBL/GenBank/DDBJ databases">
        <title>Identification of strong promoters based on the transcriptome of Brevibacillus choshinensis.</title>
        <authorList>
            <person name="Yao D."/>
            <person name="Zhang K."/>
            <person name="Wu J."/>
        </authorList>
    </citation>
    <scope>NUCLEOTIDE SEQUENCE [LARGE SCALE GENOMIC DNA]</scope>
    <source>
        <strain evidence="2 3">HPD31-SP3</strain>
    </source>
</reference>
<keyword evidence="1" id="KW-0812">Transmembrane</keyword>
<dbReference type="Proteomes" id="UP000596248">
    <property type="component" value="Chromosome"/>
</dbReference>
<name>A0ABX7FHU6_BRECH</name>
<keyword evidence="1" id="KW-1133">Transmembrane helix</keyword>
<dbReference type="RefSeq" id="WP_203254795.1">
    <property type="nucleotide sequence ID" value="NZ_CP069127.1"/>
</dbReference>
<protein>
    <submittedName>
        <fullName evidence="2">Uncharacterized protein</fullName>
    </submittedName>
</protein>
<evidence type="ECO:0000256" key="1">
    <source>
        <dbReference type="SAM" id="Phobius"/>
    </source>
</evidence>
<keyword evidence="1" id="KW-0472">Membrane</keyword>
<feature type="transmembrane region" description="Helical" evidence="1">
    <location>
        <begin position="6"/>
        <end position="23"/>
    </location>
</feature>
<proteinExistence type="predicted"/>
<keyword evidence="3" id="KW-1185">Reference proteome</keyword>
<sequence>MWTGDALQWFGIFLSIFLIYYGFRYQFSKAPLEKQLYSAYLPMFRIMEPYLYQNCRSIGKERVKDLLSQLLTIVDKHYELIEPNIIYWCRLLESKIVNPESKSEIDDIFIHLSVLIDREFERTRARLFLPTRDIYYRLNNRHYASKLRMYIDILLISIPQLMALGGVCYLALTLLQFTDNIVGK</sequence>
<dbReference type="EMBL" id="CP069127">
    <property type="protein sequence ID" value="QRG65277.1"/>
    <property type="molecule type" value="Genomic_DNA"/>
</dbReference>
<evidence type="ECO:0000313" key="3">
    <source>
        <dbReference type="Proteomes" id="UP000596248"/>
    </source>
</evidence>
<organism evidence="2 3">
    <name type="scientific">Brevibacillus choshinensis</name>
    <dbReference type="NCBI Taxonomy" id="54911"/>
    <lineage>
        <taxon>Bacteria</taxon>
        <taxon>Bacillati</taxon>
        <taxon>Bacillota</taxon>
        <taxon>Bacilli</taxon>
        <taxon>Bacillales</taxon>
        <taxon>Paenibacillaceae</taxon>
        <taxon>Brevibacillus</taxon>
    </lineage>
</organism>
<accession>A0ABX7FHU6</accession>
<feature type="transmembrane region" description="Helical" evidence="1">
    <location>
        <begin position="149"/>
        <end position="172"/>
    </location>
</feature>